<evidence type="ECO:0000259" key="10">
    <source>
        <dbReference type="Pfam" id="PF13407"/>
    </source>
</evidence>
<dbReference type="EMBL" id="CP047344">
    <property type="protein sequence ID" value="QIF92998.1"/>
    <property type="molecule type" value="Genomic_DNA"/>
</dbReference>
<gene>
    <name evidence="11" type="primary">rbsB</name>
    <name evidence="11" type="ORF">GTH24_03425</name>
</gene>
<feature type="chain" id="PRO_5026254747" description="Ribose import binding protein RbsB" evidence="9">
    <location>
        <begin position="26"/>
        <end position="296"/>
    </location>
</feature>
<comment type="similarity">
    <text evidence="2">Belongs to the bacterial solute-binding protein 2 family.</text>
</comment>
<evidence type="ECO:0000256" key="4">
    <source>
        <dbReference type="ARBA" id="ARBA00022597"/>
    </source>
</evidence>
<dbReference type="GO" id="GO:0055085">
    <property type="term" value="P:transmembrane transport"/>
    <property type="evidence" value="ECO:0007669"/>
    <property type="project" value="UniProtKB-ARBA"/>
</dbReference>
<dbReference type="GO" id="GO:0030246">
    <property type="term" value="F:carbohydrate binding"/>
    <property type="evidence" value="ECO:0007669"/>
    <property type="project" value="UniProtKB-ARBA"/>
</dbReference>
<dbReference type="CDD" id="cd06323">
    <property type="entry name" value="PBP1_ribose_binding"/>
    <property type="match status" value="1"/>
</dbReference>
<accession>A0A6G6SE67</accession>
<dbReference type="PANTHER" id="PTHR46847:SF1">
    <property type="entry name" value="D-ALLOSE-BINDING PERIPLASMIC PROTEIN-RELATED"/>
    <property type="match status" value="1"/>
</dbReference>
<evidence type="ECO:0000313" key="12">
    <source>
        <dbReference type="Proteomes" id="UP000503287"/>
    </source>
</evidence>
<name>A0A6G6SE67_PROVU</name>
<evidence type="ECO:0000256" key="5">
    <source>
        <dbReference type="ARBA" id="ARBA00022729"/>
    </source>
</evidence>
<evidence type="ECO:0000256" key="7">
    <source>
        <dbReference type="ARBA" id="ARBA00062239"/>
    </source>
</evidence>
<feature type="domain" description="Periplasmic binding protein" evidence="10">
    <location>
        <begin position="29"/>
        <end position="281"/>
    </location>
</feature>
<keyword evidence="4" id="KW-0762">Sugar transport</keyword>
<keyword evidence="5 9" id="KW-0732">Signal</keyword>
<keyword evidence="6" id="KW-0574">Periplasm</keyword>
<keyword evidence="12" id="KW-1185">Reference proteome</keyword>
<organism evidence="11 12">
    <name type="scientific">Proteus vulgaris</name>
    <dbReference type="NCBI Taxonomy" id="585"/>
    <lineage>
        <taxon>Bacteria</taxon>
        <taxon>Pseudomonadati</taxon>
        <taxon>Pseudomonadota</taxon>
        <taxon>Gammaproteobacteria</taxon>
        <taxon>Enterobacterales</taxon>
        <taxon>Morganellaceae</taxon>
        <taxon>Proteus</taxon>
    </lineage>
</organism>
<dbReference type="AlphaFoldDB" id="A0A6G6SE67"/>
<proteinExistence type="inferred from homology"/>
<comment type="subcellular location">
    <subcellularLocation>
        <location evidence="1">Periplasm</location>
    </subcellularLocation>
</comment>
<reference evidence="11 12" key="1">
    <citation type="submission" date="2020-01" db="EMBL/GenBank/DDBJ databases">
        <title>The genomic epidemiology of tigecycline resistance gene tet(X) variants in a swine farm in China.</title>
        <authorList>
            <person name="Peng K."/>
            <person name="Li R."/>
        </authorList>
    </citation>
    <scope>NUCLEOTIDE SEQUENCE [LARGE SCALE GENOMIC DNA]</scope>
    <source>
        <strain evidence="11 12">ZN3</strain>
    </source>
</reference>
<evidence type="ECO:0000256" key="8">
    <source>
        <dbReference type="ARBA" id="ARBA00068827"/>
    </source>
</evidence>
<dbReference type="InterPro" id="IPR025997">
    <property type="entry name" value="SBP_2_dom"/>
</dbReference>
<keyword evidence="3" id="KW-0813">Transport</keyword>
<evidence type="ECO:0000256" key="1">
    <source>
        <dbReference type="ARBA" id="ARBA00004418"/>
    </source>
</evidence>
<feature type="signal peptide" evidence="9">
    <location>
        <begin position="1"/>
        <end position="25"/>
    </location>
</feature>
<comment type="subunit">
    <text evidence="7">The complex is composed of an ATP-binding protein (RbsA), two transmembrane proteins (RbsC) and a solute-binding protein (RbsB).</text>
</comment>
<dbReference type="RefSeq" id="WP_164525950.1">
    <property type="nucleotide sequence ID" value="NZ_CP047344.1"/>
</dbReference>
<sequence>MKLKKMATLLSVVALSATISANAFAKESIALVISTLNNPFFVTMKDSAQKEANRLGYDLVVLDSMDNPAKELANVQDLTVKGTRLMLINPTDSDAVGNAVILANKAKIPVITLDRVANKGDVVSHVASDNRLGGKMAGDYIAEKVANDAKVIQLEGITGTSASRERGEGFKQAVDAHKLNVLASQPADFDRTKGLNVMQNLLTAYPAVQAVFAQNDEMALGALRALQTAGRTDVLVIGFDGTDDGIKAVNRGMLGATIAQRPVQIGIIGIQTADKILKGEKVDATIPVELELVIKK</sequence>
<protein>
    <recommendedName>
        <fullName evidence="8">Ribose import binding protein RbsB</fullName>
    </recommendedName>
</protein>
<dbReference type="PANTHER" id="PTHR46847">
    <property type="entry name" value="D-ALLOSE-BINDING PERIPLASMIC PROTEIN-RELATED"/>
    <property type="match status" value="1"/>
</dbReference>
<dbReference type="SUPFAM" id="SSF53822">
    <property type="entry name" value="Periplasmic binding protein-like I"/>
    <property type="match status" value="1"/>
</dbReference>
<evidence type="ECO:0000256" key="9">
    <source>
        <dbReference type="SAM" id="SignalP"/>
    </source>
</evidence>
<evidence type="ECO:0000256" key="3">
    <source>
        <dbReference type="ARBA" id="ARBA00022448"/>
    </source>
</evidence>
<dbReference type="Gene3D" id="3.40.50.2300">
    <property type="match status" value="2"/>
</dbReference>
<dbReference type="FunFam" id="3.40.50.2300:FF:000036">
    <property type="entry name" value="D-ribose ABC transporter substrate-binding protein"/>
    <property type="match status" value="1"/>
</dbReference>
<dbReference type="Proteomes" id="UP000503287">
    <property type="component" value="Chromosome"/>
</dbReference>
<dbReference type="NCBIfam" id="NF007936">
    <property type="entry name" value="PRK10653.1"/>
    <property type="match status" value="1"/>
</dbReference>
<evidence type="ECO:0000256" key="2">
    <source>
        <dbReference type="ARBA" id="ARBA00007639"/>
    </source>
</evidence>
<evidence type="ECO:0000256" key="6">
    <source>
        <dbReference type="ARBA" id="ARBA00022764"/>
    </source>
</evidence>
<evidence type="ECO:0000313" key="11">
    <source>
        <dbReference type="EMBL" id="QIF92998.1"/>
    </source>
</evidence>
<dbReference type="Pfam" id="PF13407">
    <property type="entry name" value="Peripla_BP_4"/>
    <property type="match status" value="1"/>
</dbReference>
<dbReference type="GO" id="GO:0042597">
    <property type="term" value="C:periplasmic space"/>
    <property type="evidence" value="ECO:0007669"/>
    <property type="project" value="UniProtKB-SubCell"/>
</dbReference>
<dbReference type="InterPro" id="IPR028082">
    <property type="entry name" value="Peripla_BP_I"/>
</dbReference>